<evidence type="ECO:0000313" key="11">
    <source>
        <dbReference type="Proteomes" id="UP000033109"/>
    </source>
</evidence>
<dbReference type="OrthoDB" id="9804874at2"/>
<comment type="similarity">
    <text evidence="2 9">Belongs to the alanine or glycine:cation symporter (AGCS) (TC 2.A.25) family.</text>
</comment>
<protein>
    <submittedName>
        <fullName evidence="10">Sodium:alanine symporter</fullName>
    </submittedName>
</protein>
<keyword evidence="8 9" id="KW-0472">Membrane</keyword>
<dbReference type="KEGG" id="pko:PKOR_14340"/>
<evidence type="ECO:0000256" key="6">
    <source>
        <dbReference type="ARBA" id="ARBA00022847"/>
    </source>
</evidence>
<dbReference type="HOGENOM" id="CLU_024867_0_0_10"/>
<dbReference type="GO" id="GO:0005886">
    <property type="term" value="C:plasma membrane"/>
    <property type="evidence" value="ECO:0007669"/>
    <property type="project" value="UniProtKB-SubCell"/>
</dbReference>
<accession>A0A0E3UY13</accession>
<evidence type="ECO:0000256" key="2">
    <source>
        <dbReference type="ARBA" id="ARBA00009261"/>
    </source>
</evidence>
<dbReference type="PRINTS" id="PR00175">
    <property type="entry name" value="NAALASMPORT"/>
</dbReference>
<organism evidence="10 11">
    <name type="scientific">Pontibacter korlensis</name>
    <dbReference type="NCBI Taxonomy" id="400092"/>
    <lineage>
        <taxon>Bacteria</taxon>
        <taxon>Pseudomonadati</taxon>
        <taxon>Bacteroidota</taxon>
        <taxon>Cytophagia</taxon>
        <taxon>Cytophagales</taxon>
        <taxon>Hymenobacteraceae</taxon>
        <taxon>Pontibacter</taxon>
    </lineage>
</organism>
<proteinExistence type="inferred from homology"/>
<feature type="transmembrane region" description="Helical" evidence="9">
    <location>
        <begin position="12"/>
        <end position="35"/>
    </location>
</feature>
<reference evidence="10 11" key="1">
    <citation type="journal article" date="2015" name="Sci. Rep.">
        <title>Unraveling adaptation of Pontibacter korlensis to radiation and infertility in desert through complete genome and comparative transcriptomic analysis.</title>
        <authorList>
            <person name="Dai J."/>
            <person name="Dai W."/>
            <person name="Qiu C."/>
            <person name="Yang Z."/>
            <person name="Zhang Y."/>
            <person name="Zhou M."/>
            <person name="Zhang L."/>
            <person name="Fang C."/>
            <person name="Gao Q."/>
            <person name="Yang Q."/>
            <person name="Li X."/>
            <person name="Wang Z."/>
            <person name="Wang Z."/>
            <person name="Jia Z."/>
            <person name="Chen X."/>
        </authorList>
    </citation>
    <scope>NUCLEOTIDE SEQUENCE [LARGE SCALE GENOMIC DNA]</scope>
    <source>
        <strain evidence="10 11">X14-1T</strain>
    </source>
</reference>
<evidence type="ECO:0000256" key="5">
    <source>
        <dbReference type="ARBA" id="ARBA00022692"/>
    </source>
</evidence>
<gene>
    <name evidence="10" type="ORF">PKOR_14340</name>
</gene>
<dbReference type="GO" id="GO:0005283">
    <property type="term" value="F:amino acid:sodium symporter activity"/>
    <property type="evidence" value="ECO:0007669"/>
    <property type="project" value="InterPro"/>
</dbReference>
<keyword evidence="4 9" id="KW-1003">Cell membrane</keyword>
<keyword evidence="3 9" id="KW-0813">Transport</keyword>
<comment type="subcellular location">
    <subcellularLocation>
        <location evidence="1 9">Cell membrane</location>
        <topology evidence="1 9">Multi-pass membrane protein</topology>
    </subcellularLocation>
</comment>
<feature type="transmembrane region" description="Helical" evidence="9">
    <location>
        <begin position="204"/>
        <end position="226"/>
    </location>
</feature>
<feature type="transmembrane region" description="Helical" evidence="9">
    <location>
        <begin position="413"/>
        <end position="435"/>
    </location>
</feature>
<dbReference type="PATRIC" id="fig|400092.3.peg.3128"/>
<evidence type="ECO:0000256" key="1">
    <source>
        <dbReference type="ARBA" id="ARBA00004651"/>
    </source>
</evidence>
<dbReference type="PROSITE" id="PS00873">
    <property type="entry name" value="NA_ALANINE_SYMP"/>
    <property type="match status" value="1"/>
</dbReference>
<dbReference type="AlphaFoldDB" id="A0A0E3UY13"/>
<evidence type="ECO:0000256" key="4">
    <source>
        <dbReference type="ARBA" id="ARBA00022475"/>
    </source>
</evidence>
<evidence type="ECO:0000256" key="3">
    <source>
        <dbReference type="ARBA" id="ARBA00022448"/>
    </source>
</evidence>
<feature type="transmembrane region" description="Helical" evidence="9">
    <location>
        <begin position="293"/>
        <end position="312"/>
    </location>
</feature>
<keyword evidence="5 9" id="KW-0812">Transmembrane</keyword>
<evidence type="ECO:0000256" key="8">
    <source>
        <dbReference type="ARBA" id="ARBA00023136"/>
    </source>
</evidence>
<feature type="transmembrane region" description="Helical" evidence="9">
    <location>
        <begin position="90"/>
        <end position="111"/>
    </location>
</feature>
<dbReference type="Gene3D" id="1.20.1740.10">
    <property type="entry name" value="Amino acid/polyamine transporter I"/>
    <property type="match status" value="1"/>
</dbReference>
<feature type="transmembrane region" description="Helical" evidence="9">
    <location>
        <begin position="171"/>
        <end position="192"/>
    </location>
</feature>
<evidence type="ECO:0000256" key="7">
    <source>
        <dbReference type="ARBA" id="ARBA00022989"/>
    </source>
</evidence>
<keyword evidence="7 9" id="KW-1133">Transmembrane helix</keyword>
<keyword evidence="6 9" id="KW-0769">Symport</keyword>
<feature type="transmembrane region" description="Helical" evidence="9">
    <location>
        <begin position="386"/>
        <end position="407"/>
    </location>
</feature>
<dbReference type="NCBIfam" id="TIGR00835">
    <property type="entry name" value="agcS"/>
    <property type="match status" value="1"/>
</dbReference>
<feature type="transmembrane region" description="Helical" evidence="9">
    <location>
        <begin position="232"/>
        <end position="254"/>
    </location>
</feature>
<dbReference type="EMBL" id="CP009621">
    <property type="protein sequence ID" value="AKD04056.1"/>
    <property type="molecule type" value="Genomic_DNA"/>
</dbReference>
<evidence type="ECO:0000313" key="10">
    <source>
        <dbReference type="EMBL" id="AKD04056.1"/>
    </source>
</evidence>
<dbReference type="FunFam" id="1.20.1740.10:FF:000004">
    <property type="entry name" value="Sodium:alanine symporter family protein"/>
    <property type="match status" value="1"/>
</dbReference>
<sequence length="484" mass="51762">MENIISSINDIVWSNALIILCLGAGIYFSIVTKFLQLRYIREMLHLLFNGESSQKGVSSFQAFSIAIAGRVGTGNIAGVATAIAMGGPGAVFWMWVIAFLGSASAFVEATLGQIYKQVKDGEYRGGPAYYIEKGLGVKWYAVIFAIATIISMALFLPGVQSNSIASGMNNAFGVPVAVTGGLVTVLLALIVFGGVKRIGKVAQVAVPFMAGAYILMTIIIICMNLSEVPAVISLIVSSAFDLEPAFAGVFGMAISWGVKRGIYSNEAGQGTAPHAAAAAEVSHPAKQGLVQAFSVYVDTLFVCTATAFMILFTGQYNVVNPEGGFIVENLPGVAFGPEYTQLAVNTHFPSLGSGFVAISLLFFAFTTIMAYYYIAETNISYLNSTGNKWMVWALRALILASTFYGSVKTAESAWMLGDIGVGIMAWLNVIAIILLRKPALRALKDYQEQRAAGLDPVFSPKKLGIENAEEWDKSIKEDKELQAV</sequence>
<evidence type="ECO:0000256" key="9">
    <source>
        <dbReference type="RuleBase" id="RU363064"/>
    </source>
</evidence>
<dbReference type="Proteomes" id="UP000033109">
    <property type="component" value="Chromosome"/>
</dbReference>
<dbReference type="InterPro" id="IPR001463">
    <property type="entry name" value="Na/Ala_symport"/>
</dbReference>
<feature type="transmembrane region" description="Helical" evidence="9">
    <location>
        <begin position="354"/>
        <end position="374"/>
    </location>
</feature>
<keyword evidence="11" id="KW-1185">Reference proteome</keyword>
<name>A0A0E3UY13_9BACT</name>
<dbReference type="PANTHER" id="PTHR30330">
    <property type="entry name" value="AGSS FAMILY TRANSPORTER, SODIUM-ALANINE"/>
    <property type="match status" value="1"/>
</dbReference>
<dbReference type="RefSeq" id="WP_046311619.1">
    <property type="nucleotide sequence ID" value="NZ_CBCSCY010000057.1"/>
</dbReference>
<dbReference type="PANTHER" id="PTHR30330:SF7">
    <property type="entry name" value="SODIUM_PROTON-DEPENDENT ALANINE CARRIER PROTEIN YRBD-RELATED"/>
    <property type="match status" value="1"/>
</dbReference>
<feature type="transmembrane region" description="Helical" evidence="9">
    <location>
        <begin position="139"/>
        <end position="159"/>
    </location>
</feature>
<dbReference type="Pfam" id="PF01235">
    <property type="entry name" value="Na_Ala_symp"/>
    <property type="match status" value="1"/>
</dbReference>